<organism evidence="3 4">
    <name type="scientific">Hydnum rufescens UP504</name>
    <dbReference type="NCBI Taxonomy" id="1448309"/>
    <lineage>
        <taxon>Eukaryota</taxon>
        <taxon>Fungi</taxon>
        <taxon>Dikarya</taxon>
        <taxon>Basidiomycota</taxon>
        <taxon>Agaricomycotina</taxon>
        <taxon>Agaricomycetes</taxon>
        <taxon>Cantharellales</taxon>
        <taxon>Hydnaceae</taxon>
        <taxon>Hydnum</taxon>
    </lineage>
</organism>
<dbReference type="Proteomes" id="UP000886523">
    <property type="component" value="Unassembled WGS sequence"/>
</dbReference>
<keyword evidence="4" id="KW-1185">Reference proteome</keyword>
<feature type="domain" description="DUF7514" evidence="2">
    <location>
        <begin position="18"/>
        <end position="181"/>
    </location>
</feature>
<comment type="caution">
    <text evidence="3">The sequence shown here is derived from an EMBL/GenBank/DDBJ whole genome shotgun (WGS) entry which is preliminary data.</text>
</comment>
<dbReference type="OrthoDB" id="10558843at2759"/>
<evidence type="ECO:0000259" key="2">
    <source>
        <dbReference type="Pfam" id="PF24355"/>
    </source>
</evidence>
<protein>
    <recommendedName>
        <fullName evidence="2">DUF7514 domain-containing protein</fullName>
    </recommendedName>
</protein>
<dbReference type="AlphaFoldDB" id="A0A9P6E1B7"/>
<dbReference type="EMBL" id="MU128920">
    <property type="protein sequence ID" value="KAF9518993.1"/>
    <property type="molecule type" value="Genomic_DNA"/>
</dbReference>
<dbReference type="InterPro" id="IPR055936">
    <property type="entry name" value="DUF7514"/>
</dbReference>
<feature type="region of interest" description="Disordered" evidence="1">
    <location>
        <begin position="201"/>
        <end position="221"/>
    </location>
</feature>
<accession>A0A9P6E1B7</accession>
<evidence type="ECO:0000313" key="3">
    <source>
        <dbReference type="EMBL" id="KAF9518993.1"/>
    </source>
</evidence>
<sequence>MKKPRWVRRIVGRRAAKVLFDDKWHPSPDFIVLSDQLYSHVIRMDQSPRRGTAWIDARKYINWWKLRTSGRTLEFSALPVLMTPEEEEEALQSLFDLVDIEYDIVNHQNASIAVLDRLGFRSLLVWNCRVDPYEALKCINETTQTSDFREHQDRNISFLSIPRSHLPELADQEAVELLERWRTNLVTTVRRRTLQATDNTDVVGGRNASTNTNVAGTNSSSETIVLEPSNSAVEAPTPGVAPAPWTSVAWTLGAQVLSHGIAALANEHNLSIRRRQLVAQTTAVTAENDARFWNNMFTLGVSSVQAALQYYRGTGNGRIES</sequence>
<proteinExistence type="predicted"/>
<gene>
    <name evidence="3" type="ORF">BS47DRAFT_1337546</name>
</gene>
<evidence type="ECO:0000313" key="4">
    <source>
        <dbReference type="Proteomes" id="UP000886523"/>
    </source>
</evidence>
<name>A0A9P6E1B7_9AGAM</name>
<feature type="compositionally biased region" description="Polar residues" evidence="1">
    <location>
        <begin position="207"/>
        <end position="221"/>
    </location>
</feature>
<evidence type="ECO:0000256" key="1">
    <source>
        <dbReference type="SAM" id="MobiDB-lite"/>
    </source>
</evidence>
<dbReference type="Pfam" id="PF24355">
    <property type="entry name" value="DUF7514"/>
    <property type="match status" value="1"/>
</dbReference>
<reference evidence="3" key="1">
    <citation type="journal article" date="2020" name="Nat. Commun.">
        <title>Large-scale genome sequencing of mycorrhizal fungi provides insights into the early evolution of symbiotic traits.</title>
        <authorList>
            <person name="Miyauchi S."/>
            <person name="Kiss E."/>
            <person name="Kuo A."/>
            <person name="Drula E."/>
            <person name="Kohler A."/>
            <person name="Sanchez-Garcia M."/>
            <person name="Morin E."/>
            <person name="Andreopoulos B."/>
            <person name="Barry K.W."/>
            <person name="Bonito G."/>
            <person name="Buee M."/>
            <person name="Carver A."/>
            <person name="Chen C."/>
            <person name="Cichocki N."/>
            <person name="Clum A."/>
            <person name="Culley D."/>
            <person name="Crous P.W."/>
            <person name="Fauchery L."/>
            <person name="Girlanda M."/>
            <person name="Hayes R.D."/>
            <person name="Keri Z."/>
            <person name="LaButti K."/>
            <person name="Lipzen A."/>
            <person name="Lombard V."/>
            <person name="Magnuson J."/>
            <person name="Maillard F."/>
            <person name="Murat C."/>
            <person name="Nolan M."/>
            <person name="Ohm R.A."/>
            <person name="Pangilinan J."/>
            <person name="Pereira M.F."/>
            <person name="Perotto S."/>
            <person name="Peter M."/>
            <person name="Pfister S."/>
            <person name="Riley R."/>
            <person name="Sitrit Y."/>
            <person name="Stielow J.B."/>
            <person name="Szollosi G."/>
            <person name="Zifcakova L."/>
            <person name="Stursova M."/>
            <person name="Spatafora J.W."/>
            <person name="Tedersoo L."/>
            <person name="Vaario L.M."/>
            <person name="Yamada A."/>
            <person name="Yan M."/>
            <person name="Wang P."/>
            <person name="Xu J."/>
            <person name="Bruns T."/>
            <person name="Baldrian P."/>
            <person name="Vilgalys R."/>
            <person name="Dunand C."/>
            <person name="Henrissat B."/>
            <person name="Grigoriev I.V."/>
            <person name="Hibbett D."/>
            <person name="Nagy L.G."/>
            <person name="Martin F.M."/>
        </authorList>
    </citation>
    <scope>NUCLEOTIDE SEQUENCE</scope>
    <source>
        <strain evidence="3">UP504</strain>
    </source>
</reference>